<protein>
    <recommendedName>
        <fullName evidence="4">PE domain-containing protein</fullName>
    </recommendedName>
</protein>
<gene>
    <name evidence="2" type="ORF">GTS_07810</name>
</gene>
<evidence type="ECO:0008006" key="4">
    <source>
        <dbReference type="Google" id="ProtNLM"/>
    </source>
</evidence>
<name>A0A4D4J306_9PSEU</name>
<organism evidence="2 3">
    <name type="scientific">Gandjariella thermophila</name>
    <dbReference type="NCBI Taxonomy" id="1931992"/>
    <lineage>
        <taxon>Bacteria</taxon>
        <taxon>Bacillati</taxon>
        <taxon>Actinomycetota</taxon>
        <taxon>Actinomycetes</taxon>
        <taxon>Pseudonocardiales</taxon>
        <taxon>Pseudonocardiaceae</taxon>
        <taxon>Gandjariella</taxon>
    </lineage>
</organism>
<proteinExistence type="predicted"/>
<dbReference type="EMBL" id="BJFL01000002">
    <property type="protein sequence ID" value="GDY29148.1"/>
    <property type="molecule type" value="Genomic_DNA"/>
</dbReference>
<dbReference type="AlphaFoldDB" id="A0A4D4J306"/>
<dbReference type="RefSeq" id="WP_137812302.1">
    <property type="nucleotide sequence ID" value="NZ_BJFL01000002.1"/>
</dbReference>
<keyword evidence="3" id="KW-1185">Reference proteome</keyword>
<sequence>MGYMDDAAAALRAAANQVPVNYLVEAEQQLGTVAQYAQQAGGQFGEAMAHEALATQSQVQELTAMLAGLQERLRSAANEVLAHGG</sequence>
<evidence type="ECO:0000313" key="2">
    <source>
        <dbReference type="EMBL" id="GDY29148.1"/>
    </source>
</evidence>
<evidence type="ECO:0000313" key="3">
    <source>
        <dbReference type="Proteomes" id="UP000298860"/>
    </source>
</evidence>
<reference evidence="3" key="1">
    <citation type="submission" date="2019-04" db="EMBL/GenBank/DDBJ databases">
        <title>Draft genome sequence of Pseudonocardiaceae bacterium SL3-2-4.</title>
        <authorList>
            <person name="Ningsih F."/>
            <person name="Yokota A."/>
            <person name="Sakai Y."/>
            <person name="Nanatani K."/>
            <person name="Yabe S."/>
            <person name="Oetari A."/>
            <person name="Sjamsuridzal W."/>
        </authorList>
    </citation>
    <scope>NUCLEOTIDE SEQUENCE [LARGE SCALE GENOMIC DNA]</scope>
    <source>
        <strain evidence="3">SL3-2-4</strain>
    </source>
</reference>
<evidence type="ECO:0000256" key="1">
    <source>
        <dbReference type="SAM" id="Coils"/>
    </source>
</evidence>
<keyword evidence="1" id="KW-0175">Coiled coil</keyword>
<dbReference type="Proteomes" id="UP000298860">
    <property type="component" value="Unassembled WGS sequence"/>
</dbReference>
<feature type="coiled-coil region" evidence="1">
    <location>
        <begin position="52"/>
        <end position="79"/>
    </location>
</feature>
<comment type="caution">
    <text evidence="2">The sequence shown here is derived from an EMBL/GenBank/DDBJ whole genome shotgun (WGS) entry which is preliminary data.</text>
</comment>
<accession>A0A4D4J306</accession>